<dbReference type="PATRIC" id="fig|1641812.3.peg.1084"/>
<proteinExistence type="predicted"/>
<accession>A0A0F6RK09</accession>
<sequence length="201" mass="23716">MSRLVNKLQSYYRQDAGTYLIEIKLNQLQQVFNSLDPSPFLDRDLDDNAENYIINSVDEFPLNTPLKLVFYLPSQEQNTARNLLPSALHNYFDYRQQGEQRKLRTIWRQGRISLIIGLSFLFVCLSLSELISRFGSDTFIHFLEEGLLISGWVALWRPLEIFLYEWWPVSYQQKIFAKLAYIPIEIRLLEEPSTPDSFQQI</sequence>
<evidence type="ECO:0000313" key="2">
    <source>
        <dbReference type="EMBL" id="AKE63405.1"/>
    </source>
</evidence>
<evidence type="ECO:0000313" key="3">
    <source>
        <dbReference type="Proteomes" id="UP000034103"/>
    </source>
</evidence>
<dbReference type="HOGENOM" id="CLU_112756_0_0_3"/>
<reference evidence="2 3" key="1">
    <citation type="journal article" date="2015" name="Genome Announc.">
        <title>Complete Genome Sequence of Microcystis aeruginosa NIES-2549, a Bloom-Forming Cyanobacterium from Lake Kasumigaura, Japan.</title>
        <authorList>
            <person name="Yamaguchi H."/>
            <person name="Suzuki S."/>
            <person name="Tanabe Y."/>
            <person name="Osana Y."/>
            <person name="Shimura Y."/>
            <person name="Ishida K."/>
            <person name="Kawachi M."/>
        </authorList>
    </citation>
    <scope>NUCLEOTIDE SEQUENCE [LARGE SCALE GENOMIC DNA]</scope>
    <source>
        <strain evidence="2 3">NIES-2549</strain>
    </source>
</reference>
<keyword evidence="1" id="KW-0472">Membrane</keyword>
<dbReference type="AlphaFoldDB" id="A0A0F6RK09"/>
<gene>
    <name evidence="2" type="ORF">MYAER_1047</name>
</gene>
<feature type="transmembrane region" description="Helical" evidence="1">
    <location>
        <begin position="112"/>
        <end position="132"/>
    </location>
</feature>
<name>A0A0F6RK09_MICAE</name>
<organism evidence="2 3">
    <name type="scientific">Microcystis aeruginosa NIES-2549</name>
    <dbReference type="NCBI Taxonomy" id="1641812"/>
    <lineage>
        <taxon>Bacteria</taxon>
        <taxon>Bacillati</taxon>
        <taxon>Cyanobacteriota</taxon>
        <taxon>Cyanophyceae</taxon>
        <taxon>Oscillatoriophycideae</taxon>
        <taxon>Chroococcales</taxon>
        <taxon>Microcystaceae</taxon>
        <taxon>Microcystis</taxon>
    </lineage>
</organism>
<evidence type="ECO:0000256" key="1">
    <source>
        <dbReference type="SAM" id="Phobius"/>
    </source>
</evidence>
<keyword evidence="1" id="KW-0812">Transmembrane</keyword>
<dbReference type="RefSeq" id="WP_046661260.1">
    <property type="nucleotide sequence ID" value="NZ_CP011304.1"/>
</dbReference>
<dbReference type="EMBL" id="CP011304">
    <property type="protein sequence ID" value="AKE63405.1"/>
    <property type="molecule type" value="Genomic_DNA"/>
</dbReference>
<dbReference type="Proteomes" id="UP000034103">
    <property type="component" value="Chromosome"/>
</dbReference>
<protein>
    <submittedName>
        <fullName evidence="2">Uncharacterized protein</fullName>
    </submittedName>
</protein>
<keyword evidence="1" id="KW-1133">Transmembrane helix</keyword>